<proteinExistence type="predicted"/>
<protein>
    <submittedName>
        <fullName evidence="1">Uncharacterized protein</fullName>
    </submittedName>
</protein>
<dbReference type="EMBL" id="AHHH01000150">
    <property type="protein sequence ID" value="ESU41078.1"/>
    <property type="molecule type" value="Genomic_DNA"/>
</dbReference>
<dbReference type="VEuPathDB" id="GiardiaDB:QR46_0380"/>
<dbReference type="Proteomes" id="UP000018040">
    <property type="component" value="Unassembled WGS sequence"/>
</dbReference>
<evidence type="ECO:0000313" key="2">
    <source>
        <dbReference type="Proteomes" id="UP000018040"/>
    </source>
</evidence>
<name>V6TQ16_GIAIN</name>
<comment type="caution">
    <text evidence="1">The sequence shown here is derived from an EMBL/GenBank/DDBJ whole genome shotgun (WGS) entry which is preliminary data.</text>
</comment>
<evidence type="ECO:0000313" key="1">
    <source>
        <dbReference type="EMBL" id="ESU41078.1"/>
    </source>
</evidence>
<gene>
    <name evidence="1" type="ORF">GSB_17348</name>
</gene>
<sequence length="440" mass="50134">MAIKQTTSKFAKIVTDLFGEMLTKLALQHFVDDQWAMFPPVITEFARVTMQNFNELSSWLTSDQNYLKTNYQTIKDAQQIVQNTDRFLSAGREDLASFKEQIDRRVRTLETDVEFKLASLQERQRQTEEQIKQIKVGIEQQIGLISNSILESIRPKFDEIQKQLEETSAGGVPGVATDKIASLEKRYADLLADLFTRSDGFAAKFDTLYKDYVQSTAAFSELTEAFKLDLASQTSIIRKCEADFLEVSQKMDAERARIPALANQIEALTERVVTAEGKYPVLEALELGMKTLETIMIQQDSEDKSLGNSYKQLCVKYDSMKLFLETEARSLRDEMGDCEDATLHSCEEMRAAVAQLADSVQDLEEDLLFQINNCKSLLVGTNVYKEYEVFRQKSYDELVVDSQRNATFAFLSPLEMRLHRVENLLIDHMAQPGHGKEKPP</sequence>
<organism evidence="1 2">
    <name type="scientific">Giardia intestinalis</name>
    <name type="common">Giardia lamblia</name>
    <dbReference type="NCBI Taxonomy" id="5741"/>
    <lineage>
        <taxon>Eukaryota</taxon>
        <taxon>Metamonada</taxon>
        <taxon>Diplomonadida</taxon>
        <taxon>Hexamitidae</taxon>
        <taxon>Giardiinae</taxon>
        <taxon>Giardia</taxon>
    </lineage>
</organism>
<reference evidence="1 2" key="2">
    <citation type="journal article" date="2013" name="Genome Biol. Evol.">
        <title>Genome sequencing of Giardia lamblia genotypes A2 and B isolates (DH and GS) and comparative analysis with the genomes of genotypes A1 and E (WB and Pig).</title>
        <authorList>
            <person name="Adam R.D."/>
            <person name="Dahlstrom E.W."/>
            <person name="Martens C.A."/>
            <person name="Bruno D.P."/>
            <person name="Barbian K.D."/>
            <person name="Ricklefs S.M."/>
            <person name="Hernandez M.M."/>
            <person name="Narla N.P."/>
            <person name="Patel R.B."/>
            <person name="Porcella S.F."/>
            <person name="Nash T.E."/>
        </authorList>
    </citation>
    <scope>NUCLEOTIDE SEQUENCE [LARGE SCALE GENOMIC DNA]</scope>
    <source>
        <strain evidence="1 2">GS</strain>
    </source>
</reference>
<accession>V6TQ16</accession>
<dbReference type="VEuPathDB" id="GiardiaDB:GL50803_0017348"/>
<dbReference type="OrthoDB" id="10251151at2759"/>
<dbReference type="VEuPathDB" id="GiardiaDB:DHA2_17348"/>
<dbReference type="AlphaFoldDB" id="V6TQ16"/>
<dbReference type="VEuPathDB" id="GiardiaDB:GL50581_4400"/>
<reference evidence="2" key="1">
    <citation type="submission" date="2012-02" db="EMBL/GenBank/DDBJ databases">
        <title>Genome sequencing of Giardia lamblia Genotypes A2 and B isolates (DH and GS) and comparative analysis with the genomes of Genotypes A1 and E (WB and Pig).</title>
        <authorList>
            <person name="Adam R."/>
            <person name="Dahlstrom E."/>
            <person name="Martens C."/>
            <person name="Bruno D."/>
            <person name="Barbian K."/>
            <person name="Porcella S.F."/>
            <person name="Nash T."/>
        </authorList>
    </citation>
    <scope>NUCLEOTIDE SEQUENCE</scope>
    <source>
        <strain evidence="2">GS</strain>
    </source>
</reference>